<keyword evidence="3" id="KW-1185">Reference proteome</keyword>
<evidence type="ECO:0000256" key="1">
    <source>
        <dbReference type="SAM" id="MobiDB-lite"/>
    </source>
</evidence>
<feature type="region of interest" description="Disordered" evidence="1">
    <location>
        <begin position="123"/>
        <end position="143"/>
    </location>
</feature>
<feature type="region of interest" description="Disordered" evidence="1">
    <location>
        <begin position="1"/>
        <end position="22"/>
    </location>
</feature>
<dbReference type="EMBL" id="CAMGYJ010000005">
    <property type="protein sequence ID" value="CAI0426219.1"/>
    <property type="molecule type" value="Genomic_DNA"/>
</dbReference>
<dbReference type="AlphaFoldDB" id="A0AAV0KUU0"/>
<evidence type="ECO:0000313" key="3">
    <source>
        <dbReference type="Proteomes" id="UP001154282"/>
    </source>
</evidence>
<reference evidence="2" key="1">
    <citation type="submission" date="2022-08" db="EMBL/GenBank/DDBJ databases">
        <authorList>
            <person name="Gutierrez-Valencia J."/>
        </authorList>
    </citation>
    <scope>NUCLEOTIDE SEQUENCE</scope>
</reference>
<feature type="compositionally biased region" description="Basic and acidic residues" evidence="1">
    <location>
        <begin position="125"/>
        <end position="142"/>
    </location>
</feature>
<protein>
    <submittedName>
        <fullName evidence="2">Uncharacterized protein</fullName>
    </submittedName>
</protein>
<dbReference type="PANTHER" id="PTHR45085">
    <property type="entry name" value="F21J9.14"/>
    <property type="match status" value="1"/>
</dbReference>
<feature type="non-terminal residue" evidence="2">
    <location>
        <position position="1"/>
    </location>
</feature>
<gene>
    <name evidence="2" type="ORF">LITE_LOCUS20697</name>
</gene>
<sequence>RNFHLPHQLTSNPRNLHPSRYPNHKTPQEIPFIHLRFMPLPPGPLSNDEELPLWSTTPWISKLNSFTKFFSSLQSPNLLLNHPFILYLSTNAGHEVMALQNMGFIDWIRVSVVHPSPELIQVKEGGGESERITSRRKGDSTRKAVVCR</sequence>
<evidence type="ECO:0000313" key="2">
    <source>
        <dbReference type="EMBL" id="CAI0426219.1"/>
    </source>
</evidence>
<dbReference type="PANTHER" id="PTHR45085:SF3">
    <property type="entry name" value="S-ADENOSYL-L-METHIONINE-DEPENDENT METHYLTRANSFERASES SUPERFAMILY PROTEIN"/>
    <property type="match status" value="1"/>
</dbReference>
<dbReference type="Proteomes" id="UP001154282">
    <property type="component" value="Unassembled WGS sequence"/>
</dbReference>
<organism evidence="2 3">
    <name type="scientific">Linum tenue</name>
    <dbReference type="NCBI Taxonomy" id="586396"/>
    <lineage>
        <taxon>Eukaryota</taxon>
        <taxon>Viridiplantae</taxon>
        <taxon>Streptophyta</taxon>
        <taxon>Embryophyta</taxon>
        <taxon>Tracheophyta</taxon>
        <taxon>Spermatophyta</taxon>
        <taxon>Magnoliopsida</taxon>
        <taxon>eudicotyledons</taxon>
        <taxon>Gunneridae</taxon>
        <taxon>Pentapetalae</taxon>
        <taxon>rosids</taxon>
        <taxon>fabids</taxon>
        <taxon>Malpighiales</taxon>
        <taxon>Linaceae</taxon>
        <taxon>Linum</taxon>
    </lineage>
</organism>
<comment type="caution">
    <text evidence="2">The sequence shown here is derived from an EMBL/GenBank/DDBJ whole genome shotgun (WGS) entry which is preliminary data.</text>
</comment>
<proteinExistence type="predicted"/>
<accession>A0AAV0KUU0</accession>
<name>A0AAV0KUU0_9ROSI</name>